<protein>
    <recommendedName>
        <fullName evidence="6">Zn(2)-C6 fungal-type domain-containing protein</fullName>
    </recommendedName>
</protein>
<reference evidence="7" key="1">
    <citation type="submission" date="2020-01" db="EMBL/GenBank/DDBJ databases">
        <authorList>
            <consortium name="DOE Joint Genome Institute"/>
            <person name="Haridas S."/>
            <person name="Albert R."/>
            <person name="Binder M."/>
            <person name="Bloem J."/>
            <person name="Labutti K."/>
            <person name="Salamov A."/>
            <person name="Andreopoulos B."/>
            <person name="Baker S.E."/>
            <person name="Barry K."/>
            <person name="Bills G."/>
            <person name="Bluhm B.H."/>
            <person name="Cannon C."/>
            <person name="Castanera R."/>
            <person name="Culley D.E."/>
            <person name="Daum C."/>
            <person name="Ezra D."/>
            <person name="Gonzalez J.B."/>
            <person name="Henrissat B."/>
            <person name="Kuo A."/>
            <person name="Liang C."/>
            <person name="Lipzen A."/>
            <person name="Lutzoni F."/>
            <person name="Magnuson J."/>
            <person name="Mondo S."/>
            <person name="Nolan M."/>
            <person name="Ohm R."/>
            <person name="Pangilinan J."/>
            <person name="Park H.-J."/>
            <person name="Ramirez L."/>
            <person name="Alfaro M."/>
            <person name="Sun H."/>
            <person name="Tritt A."/>
            <person name="Yoshinaga Y."/>
            <person name="Zwiers L.-H."/>
            <person name="Turgeon B.G."/>
            <person name="Goodwin S.B."/>
            <person name="Spatafora J.W."/>
            <person name="Crous P.W."/>
            <person name="Grigoriev I.V."/>
        </authorList>
    </citation>
    <scope>NUCLEOTIDE SEQUENCE</scope>
    <source>
        <strain evidence="7">IPT5</strain>
    </source>
</reference>
<keyword evidence="5" id="KW-0539">Nucleus</keyword>
<keyword evidence="4" id="KW-0804">Transcription</keyword>
<name>A0A6A7BLR7_9PLEO</name>
<dbReference type="Pfam" id="PF00172">
    <property type="entry name" value="Zn_clus"/>
    <property type="match status" value="1"/>
</dbReference>
<dbReference type="InterPro" id="IPR036864">
    <property type="entry name" value="Zn2-C6_fun-type_DNA-bd_sf"/>
</dbReference>
<dbReference type="EMBL" id="MU006289">
    <property type="protein sequence ID" value="KAF2856333.1"/>
    <property type="molecule type" value="Genomic_DNA"/>
</dbReference>
<keyword evidence="8" id="KW-1185">Reference proteome</keyword>
<dbReference type="InterPro" id="IPR001138">
    <property type="entry name" value="Zn2Cys6_DnaBD"/>
</dbReference>
<dbReference type="PANTHER" id="PTHR31069">
    <property type="entry name" value="OLEATE-ACTIVATED TRANSCRIPTION FACTOR 1-RELATED"/>
    <property type="match status" value="1"/>
</dbReference>
<evidence type="ECO:0000313" key="8">
    <source>
        <dbReference type="Proteomes" id="UP000799423"/>
    </source>
</evidence>
<dbReference type="PRINTS" id="PR00755">
    <property type="entry name" value="AFLATOXINBRP"/>
</dbReference>
<feature type="domain" description="Zn(2)-C6 fungal-type" evidence="6">
    <location>
        <begin position="10"/>
        <end position="40"/>
    </location>
</feature>
<dbReference type="PROSITE" id="PS50048">
    <property type="entry name" value="ZN2_CY6_FUNGAL_2"/>
    <property type="match status" value="1"/>
</dbReference>
<dbReference type="PANTHER" id="PTHR31069:SF31">
    <property type="entry name" value="MONODICTYPHENONE CLUSTER TRANSCRIPTION FACTOR-RELATED"/>
    <property type="match status" value="1"/>
</dbReference>
<evidence type="ECO:0000256" key="1">
    <source>
        <dbReference type="ARBA" id="ARBA00022723"/>
    </source>
</evidence>
<keyword evidence="1" id="KW-0479">Metal-binding</keyword>
<dbReference type="PROSITE" id="PS00463">
    <property type="entry name" value="ZN2_CY6_FUNGAL_1"/>
    <property type="match status" value="1"/>
</dbReference>
<dbReference type="AlphaFoldDB" id="A0A6A7BLR7"/>
<dbReference type="CDD" id="cd00067">
    <property type="entry name" value="GAL4"/>
    <property type="match status" value="1"/>
</dbReference>
<evidence type="ECO:0000259" key="6">
    <source>
        <dbReference type="PROSITE" id="PS50048"/>
    </source>
</evidence>
<evidence type="ECO:0000256" key="5">
    <source>
        <dbReference type="ARBA" id="ARBA00023242"/>
    </source>
</evidence>
<dbReference type="Gene3D" id="4.10.240.10">
    <property type="entry name" value="Zn(2)-C6 fungal-type DNA-binding domain"/>
    <property type="match status" value="1"/>
</dbReference>
<organism evidence="7 8">
    <name type="scientific">Plenodomus tracheiphilus IPT5</name>
    <dbReference type="NCBI Taxonomy" id="1408161"/>
    <lineage>
        <taxon>Eukaryota</taxon>
        <taxon>Fungi</taxon>
        <taxon>Dikarya</taxon>
        <taxon>Ascomycota</taxon>
        <taxon>Pezizomycotina</taxon>
        <taxon>Dothideomycetes</taxon>
        <taxon>Pleosporomycetidae</taxon>
        <taxon>Pleosporales</taxon>
        <taxon>Pleosporineae</taxon>
        <taxon>Leptosphaeriaceae</taxon>
        <taxon>Plenodomus</taxon>
    </lineage>
</organism>
<proteinExistence type="predicted"/>
<dbReference type="SMART" id="SM00066">
    <property type="entry name" value="GAL4"/>
    <property type="match status" value="1"/>
</dbReference>
<evidence type="ECO:0000256" key="4">
    <source>
        <dbReference type="ARBA" id="ARBA00023163"/>
    </source>
</evidence>
<dbReference type="OrthoDB" id="4356994at2759"/>
<evidence type="ECO:0000256" key="2">
    <source>
        <dbReference type="ARBA" id="ARBA00023015"/>
    </source>
</evidence>
<dbReference type="GO" id="GO:0008270">
    <property type="term" value="F:zinc ion binding"/>
    <property type="evidence" value="ECO:0007669"/>
    <property type="project" value="InterPro"/>
</dbReference>
<sequence length="371" mass="40865">MPAAEKLHSACDECRSRKMKCSGDKPTCVRCVREGLGCIYSPQKQMGRPKKRRREGEAAGLAQCPVVNHPGESSAFHSTSIEVAQLGYDLTVLPDLPDLDNLCGSTEDSVASTMQQDFDVTGDFQQPDLISLDFDLDTTIDASLWHLPSQSPQPPVPVQPPEPTPCSCLSLTYLTLSTLQSLHNFSFPQIIPPLRTAMSALSTLLHCPTCPLDPFTAIQNIQSITSLFKALTSRFAKAILDINTEATRLSLSGVKKPFRVGDNSPALAHLHTGTLDCPMGFNIELEAREWKKIVKAALRMEVWGGGSGGLCLVGLLGECEQRQRMWHGDKKVWGEEMRYLRQEGEECGEGKGCEALGAEHIRRVIVRFDWE</sequence>
<keyword evidence="3" id="KW-0238">DNA-binding</keyword>
<gene>
    <name evidence="7" type="ORF">T440DRAFT_485439</name>
</gene>
<dbReference type="GO" id="GO:0000981">
    <property type="term" value="F:DNA-binding transcription factor activity, RNA polymerase II-specific"/>
    <property type="evidence" value="ECO:0007669"/>
    <property type="project" value="InterPro"/>
</dbReference>
<evidence type="ECO:0000313" key="7">
    <source>
        <dbReference type="EMBL" id="KAF2856333.1"/>
    </source>
</evidence>
<dbReference type="GO" id="GO:0003677">
    <property type="term" value="F:DNA binding"/>
    <property type="evidence" value="ECO:0007669"/>
    <property type="project" value="UniProtKB-KW"/>
</dbReference>
<dbReference type="Proteomes" id="UP000799423">
    <property type="component" value="Unassembled WGS sequence"/>
</dbReference>
<evidence type="ECO:0000256" key="3">
    <source>
        <dbReference type="ARBA" id="ARBA00023125"/>
    </source>
</evidence>
<accession>A0A6A7BLR7</accession>
<dbReference type="SUPFAM" id="SSF57701">
    <property type="entry name" value="Zn2/Cys6 DNA-binding domain"/>
    <property type="match status" value="1"/>
</dbReference>
<keyword evidence="2" id="KW-0805">Transcription regulation</keyword>
<dbReference type="InterPro" id="IPR050675">
    <property type="entry name" value="OAF3"/>
</dbReference>